<evidence type="ECO:0000313" key="1">
    <source>
        <dbReference type="EMBL" id="MBK0399765.1"/>
    </source>
</evidence>
<keyword evidence="2" id="KW-1185">Reference proteome</keyword>
<dbReference type="RefSeq" id="WP_200609957.1">
    <property type="nucleotide sequence ID" value="NZ_JAEHHL010000006.1"/>
</dbReference>
<dbReference type="PANTHER" id="PTHR12526:SF636">
    <property type="entry name" value="BLL3647 PROTEIN"/>
    <property type="match status" value="1"/>
</dbReference>
<accession>A0A8J7M8K9</accession>
<dbReference type="SUPFAM" id="SSF53756">
    <property type="entry name" value="UDP-Glycosyltransferase/glycogen phosphorylase"/>
    <property type="match status" value="1"/>
</dbReference>
<dbReference type="PANTHER" id="PTHR12526">
    <property type="entry name" value="GLYCOSYLTRANSFERASE"/>
    <property type="match status" value="1"/>
</dbReference>
<dbReference type="Pfam" id="PF13692">
    <property type="entry name" value="Glyco_trans_1_4"/>
    <property type="match status" value="1"/>
</dbReference>
<reference evidence="1" key="1">
    <citation type="submission" date="2020-12" db="EMBL/GenBank/DDBJ databases">
        <title>Bacterial taxonomy.</title>
        <authorList>
            <person name="Pan X."/>
        </authorList>
    </citation>
    <scope>NUCLEOTIDE SEQUENCE</scope>
    <source>
        <strain evidence="1">M0105</strain>
    </source>
</reference>
<dbReference type="EMBL" id="JAEHHL010000006">
    <property type="protein sequence ID" value="MBK0399765.1"/>
    <property type="molecule type" value="Genomic_DNA"/>
</dbReference>
<name>A0A8J7M8K9_9RHOB</name>
<evidence type="ECO:0000313" key="2">
    <source>
        <dbReference type="Proteomes" id="UP000655420"/>
    </source>
</evidence>
<dbReference type="Gene3D" id="3.40.50.2000">
    <property type="entry name" value="Glycogen Phosphorylase B"/>
    <property type="match status" value="2"/>
</dbReference>
<gene>
    <name evidence="1" type="ORF">H0I76_11240</name>
</gene>
<comment type="caution">
    <text evidence="1">The sequence shown here is derived from an EMBL/GenBank/DDBJ whole genome shotgun (WGS) entry which is preliminary data.</text>
</comment>
<sequence>MTTFEVLDASARPGFQQGALPNVMKLHFLTVMPSPYQRETFEALDASGCCDIMVDYFAGSATDRQWRPVRLKPYETILPGIQLSRHGAAGRFNPAIFRRLRDVCADLVVISDYSSPTAQIAMRRLSGEGRPWVYWGERPNAVERGTLGRWLRSRLQEPILRASAILAIGSRAASEYERLFPRVPVFNMPYFCDLERFRIASDRAPPRARGRVRFLFSGQLIPRKGVDVLIEAFMDAASDEKDVELRILGDGPMRTVLAERTANFGDRIVFAGHVEPAKLPEEFAAADVFVLPSRYDGWGVVLNEALGAGLPIIASDAVGAAHDLVTDGVNGLIAQAGDRTSLCKALLVMAEDADLREELAAASRGRRAQWSLDKAARRWKILTDTICAGCDEH</sequence>
<protein>
    <submittedName>
        <fullName evidence="1">Glycosyltransferase family 4 protein</fullName>
    </submittedName>
</protein>
<organism evidence="1 2">
    <name type="scientific">Thermohalobaculum xanthum</name>
    <dbReference type="NCBI Taxonomy" id="2753746"/>
    <lineage>
        <taxon>Bacteria</taxon>
        <taxon>Pseudomonadati</taxon>
        <taxon>Pseudomonadota</taxon>
        <taxon>Alphaproteobacteria</taxon>
        <taxon>Rhodobacterales</taxon>
        <taxon>Paracoccaceae</taxon>
        <taxon>Thermohalobaculum</taxon>
    </lineage>
</organism>
<dbReference type="Proteomes" id="UP000655420">
    <property type="component" value="Unassembled WGS sequence"/>
</dbReference>
<dbReference type="AlphaFoldDB" id="A0A8J7M8K9"/>
<proteinExistence type="predicted"/>
<dbReference type="CDD" id="cd03801">
    <property type="entry name" value="GT4_PimA-like"/>
    <property type="match status" value="1"/>
</dbReference>
<dbReference type="GO" id="GO:0016757">
    <property type="term" value="F:glycosyltransferase activity"/>
    <property type="evidence" value="ECO:0007669"/>
    <property type="project" value="TreeGrafter"/>
</dbReference>